<organism evidence="2 3">
    <name type="scientific">Oopsacas minuta</name>
    <dbReference type="NCBI Taxonomy" id="111878"/>
    <lineage>
        <taxon>Eukaryota</taxon>
        <taxon>Metazoa</taxon>
        <taxon>Porifera</taxon>
        <taxon>Hexactinellida</taxon>
        <taxon>Hexasterophora</taxon>
        <taxon>Lyssacinosida</taxon>
        <taxon>Leucopsacidae</taxon>
        <taxon>Oopsacas</taxon>
    </lineage>
</organism>
<dbReference type="InterPro" id="IPR029255">
    <property type="entry name" value="CLN6"/>
</dbReference>
<dbReference type="EMBL" id="JAKMXF010000221">
    <property type="protein sequence ID" value="KAI6654875.1"/>
    <property type="molecule type" value="Genomic_DNA"/>
</dbReference>
<evidence type="ECO:0000256" key="1">
    <source>
        <dbReference type="SAM" id="Phobius"/>
    </source>
</evidence>
<accession>A0AAV7K278</accession>
<dbReference type="GO" id="GO:0007040">
    <property type="term" value="P:lysosome organization"/>
    <property type="evidence" value="ECO:0007669"/>
    <property type="project" value="TreeGrafter"/>
</dbReference>
<evidence type="ECO:0000313" key="3">
    <source>
        <dbReference type="Proteomes" id="UP001165289"/>
    </source>
</evidence>
<dbReference type="GO" id="GO:0016020">
    <property type="term" value="C:membrane"/>
    <property type="evidence" value="ECO:0007669"/>
    <property type="project" value="TreeGrafter"/>
</dbReference>
<keyword evidence="1" id="KW-0812">Transmembrane</keyword>
<feature type="transmembrane region" description="Helical" evidence="1">
    <location>
        <begin position="194"/>
        <end position="213"/>
    </location>
</feature>
<dbReference type="Pfam" id="PF15156">
    <property type="entry name" value="CLN6"/>
    <property type="match status" value="1"/>
</dbReference>
<evidence type="ECO:0000313" key="2">
    <source>
        <dbReference type="EMBL" id="KAI6654875.1"/>
    </source>
</evidence>
<feature type="transmembrane region" description="Helical" evidence="1">
    <location>
        <begin position="75"/>
        <end position="92"/>
    </location>
</feature>
<name>A0AAV7K278_9METZ</name>
<feature type="transmembrane region" description="Helical" evidence="1">
    <location>
        <begin position="37"/>
        <end position="55"/>
    </location>
</feature>
<reference evidence="2 3" key="1">
    <citation type="journal article" date="2023" name="BMC Biol.">
        <title>The compact genome of the sponge Oopsacas minuta (Hexactinellida) is lacking key metazoan core genes.</title>
        <authorList>
            <person name="Santini S."/>
            <person name="Schenkelaars Q."/>
            <person name="Jourda C."/>
            <person name="Duchesne M."/>
            <person name="Belahbib H."/>
            <person name="Rocher C."/>
            <person name="Selva M."/>
            <person name="Riesgo A."/>
            <person name="Vervoort M."/>
            <person name="Leys S.P."/>
            <person name="Kodjabachian L."/>
            <person name="Le Bivic A."/>
            <person name="Borchiellini C."/>
            <person name="Claverie J.M."/>
            <person name="Renard E."/>
        </authorList>
    </citation>
    <scope>NUCLEOTIDE SEQUENCE [LARGE SCALE GENOMIC DNA]</scope>
    <source>
        <strain evidence="2">SPO-2</strain>
    </source>
</reference>
<dbReference type="AlphaFoldDB" id="A0AAV7K278"/>
<feature type="transmembrane region" description="Helical" evidence="1">
    <location>
        <begin position="219"/>
        <end position="237"/>
    </location>
</feature>
<dbReference type="Proteomes" id="UP001165289">
    <property type="component" value="Unassembled WGS sequence"/>
</dbReference>
<feature type="transmembrane region" description="Helical" evidence="1">
    <location>
        <begin position="163"/>
        <end position="182"/>
    </location>
</feature>
<keyword evidence="3" id="KW-1185">Reference proteome</keyword>
<feature type="transmembrane region" description="Helical" evidence="1">
    <location>
        <begin position="99"/>
        <end position="118"/>
    </location>
</feature>
<feature type="transmembrane region" description="Helical" evidence="1">
    <location>
        <begin position="249"/>
        <end position="269"/>
    </location>
</feature>
<keyword evidence="1" id="KW-0472">Membrane</keyword>
<proteinExistence type="predicted"/>
<dbReference type="GO" id="GO:0005783">
    <property type="term" value="C:endoplasmic reticulum"/>
    <property type="evidence" value="ECO:0007669"/>
    <property type="project" value="TreeGrafter"/>
</dbReference>
<gene>
    <name evidence="2" type="ORF">LOD99_2754</name>
</gene>
<dbReference type="PANTHER" id="PTHR16244:SF2">
    <property type="entry name" value="CEROID-LIPOFUSCINOSIS NEURONAL PROTEIN 6"/>
    <property type="match status" value="1"/>
</dbReference>
<comment type="caution">
    <text evidence="2">The sequence shown here is derived from an EMBL/GenBank/DDBJ whole genome shotgun (WGS) entry which is preliminary data.</text>
</comment>
<dbReference type="PANTHER" id="PTHR16244">
    <property type="entry name" value="CEROID-LIPOFUSCINOSIS NEURONAL PROTEIN 6"/>
    <property type="match status" value="1"/>
</dbReference>
<sequence length="302" mass="35272">MAGVTQRKSGFARQASEINKLPDLAIEKELTSKYHRWLWLFIALQNIVLDFGRPFLALLFTDSYFPLNRASLGDYAHMLHNVTMSFSILYLLKRRTPDWLKHMLVIVYVMGASIHLVGDSINHRLVLSGYKNYLTVEDNPIMRNVQPRSLIQSFQLLYFYDEYLGHFMWYLPLFISLYLYYCNSFAAQKCMFSAGPMFLMNLALNAGVFWYLVTEAQLIELYIGLMTSFLFITLLEVSRGRFPDINGIFIVLTMTVSGILILIWVYWLWNDTILRERYPGVLYVPEPWSVLPMRVNISEIFG</sequence>
<keyword evidence="1" id="KW-1133">Transmembrane helix</keyword>
<protein>
    <submittedName>
        <fullName evidence="2">Ceroid-lipofuscinosis neuronal protein 6</fullName>
    </submittedName>
</protein>